<dbReference type="AlphaFoldDB" id="E7GEI2"/>
<organism evidence="2 3">
    <name type="scientific">Coprobacillus cateniformis</name>
    <dbReference type="NCBI Taxonomy" id="100884"/>
    <lineage>
        <taxon>Bacteria</taxon>
        <taxon>Bacillati</taxon>
        <taxon>Bacillota</taxon>
        <taxon>Erysipelotrichia</taxon>
        <taxon>Erysipelotrichales</taxon>
        <taxon>Coprobacillaceae</taxon>
        <taxon>Coprobacillus</taxon>
    </lineage>
</organism>
<proteinExistence type="predicted"/>
<evidence type="ECO:0000313" key="3">
    <source>
        <dbReference type="Proteomes" id="UP000003157"/>
    </source>
</evidence>
<dbReference type="HOGENOM" id="CLU_517516_0_0_9"/>
<feature type="compositionally biased region" description="Low complexity" evidence="1">
    <location>
        <begin position="445"/>
        <end position="476"/>
    </location>
</feature>
<accession>E7GEI2</accession>
<evidence type="ECO:0000256" key="1">
    <source>
        <dbReference type="SAM" id="MobiDB-lite"/>
    </source>
</evidence>
<protein>
    <submittedName>
        <fullName evidence="2">Uncharacterized protein</fullName>
    </submittedName>
</protein>
<dbReference type="Proteomes" id="UP000003157">
    <property type="component" value="Unassembled WGS sequence"/>
</dbReference>
<gene>
    <name evidence="2" type="ORF">HMPREF9488_03124</name>
</gene>
<feature type="region of interest" description="Disordered" evidence="1">
    <location>
        <begin position="414"/>
        <end position="488"/>
    </location>
</feature>
<sequence>MLIGTLVFPNVKSVSAASMPSSYSNLTSEEKKAFDKIYQQSSESTLQNVNVNYSTQLSGLKDISSYHWTAWKKAAKGGSISKSANSGKGVGSGSYKGFTQKKIDSWKVDEKYINAIKKINKGKFPKDGNYTFPTDTSSSKLDWWVDEVGFYDIMGDPKYSKVTVKGYRTFNWTEKVRKEKIENTTRYKQYTKKSEENNGNVGWGPNNTAGEMANAIQIRLRSKRFDVPLTNSEAKQFEKKLKDSYEDYYKDGSVYQMHASQSYMYKGGACTINISISGKTVDKVTPELVYINVTYKTKSYSYETESHTSKQQIAQTVVARNAYASEIQKYGNFYLTPKSNVSSQKIKTRNTGFWYNINPYYHKGSASVTDEGSYGWTFSTNVSSGKSGTNIYAMLPIKYKFYTDIVDSHYYAPDVGNPPKDGSGGSNNGNNNNNGGNNGGDKPNGGDSNNPGGNGNNSNNGGNGNNNGNNGNSNNSGNGGHSSIGDKENSPMIHIEIDAKDEDGRVGTVRVPKMVHLYDIDKYRKK</sequence>
<evidence type="ECO:0000313" key="2">
    <source>
        <dbReference type="EMBL" id="EFW03433.1"/>
    </source>
</evidence>
<reference evidence="2 3" key="1">
    <citation type="submission" date="2010-12" db="EMBL/GenBank/DDBJ databases">
        <title>The Genome Sequence of Coprobacillus sp. strain 29_1.</title>
        <authorList>
            <consortium name="The Broad Institute Genome Sequencing Platform"/>
            <person name="Earl A."/>
            <person name="Ward D."/>
            <person name="Feldgarden M."/>
            <person name="Gevers D."/>
            <person name="Daigneault M."/>
            <person name="Sibley C.D."/>
            <person name="White A."/>
            <person name="Strauss J."/>
            <person name="Allen-Vercoe E."/>
            <person name="Young S.K."/>
            <person name="Zeng Q."/>
            <person name="Gargeya S."/>
            <person name="Fitzgerald M."/>
            <person name="Haas B."/>
            <person name="Abouelleil A."/>
            <person name="Alvarado L."/>
            <person name="Arachchi H.M."/>
            <person name="Berlin A."/>
            <person name="Brown A."/>
            <person name="Chapman S.B."/>
            <person name="Chen Z."/>
            <person name="Dunbar C."/>
            <person name="Freedman E."/>
            <person name="Gearin G."/>
            <person name="Gellesch M."/>
            <person name="Goldberg J."/>
            <person name="Griggs A."/>
            <person name="Gujja S."/>
            <person name="Heilman E."/>
            <person name="Heiman D."/>
            <person name="Howarth C."/>
            <person name="Larson L."/>
            <person name="Lui A."/>
            <person name="MacDonald P.J.P."/>
            <person name="Mehta T."/>
            <person name="Montmayeur A."/>
            <person name="Murphy C."/>
            <person name="Neiman D."/>
            <person name="Pearson M."/>
            <person name="Priest M."/>
            <person name="Roberts A."/>
            <person name="Saif S."/>
            <person name="Shea T."/>
            <person name="Shenoy N."/>
            <person name="Sisk P."/>
            <person name="Stolte C."/>
            <person name="Sykes S."/>
            <person name="White J."/>
            <person name="Yandava C."/>
            <person name="Nusbaum C."/>
            <person name="Birren B."/>
        </authorList>
    </citation>
    <scope>NUCLEOTIDE SEQUENCE [LARGE SCALE GENOMIC DNA]</scope>
    <source>
        <strain evidence="2 3">29_1</strain>
    </source>
</reference>
<dbReference type="EMBL" id="ADKX01000046">
    <property type="protein sequence ID" value="EFW03433.1"/>
    <property type="molecule type" value="Genomic_DNA"/>
</dbReference>
<comment type="caution">
    <text evidence="2">The sequence shown here is derived from an EMBL/GenBank/DDBJ whole genome shotgun (WGS) entry which is preliminary data.</text>
</comment>
<name>E7GEI2_9FIRM</name>
<keyword evidence="3" id="KW-1185">Reference proteome</keyword>